<name>A0AAP2GWQ8_9BACT</name>
<evidence type="ECO:0000313" key="3">
    <source>
        <dbReference type="Proteomes" id="UP001319080"/>
    </source>
</evidence>
<keyword evidence="1" id="KW-1133">Transmembrane helix</keyword>
<comment type="caution">
    <text evidence="2">The sequence shown here is derived from an EMBL/GenBank/DDBJ whole genome shotgun (WGS) entry which is preliminary data.</text>
</comment>
<keyword evidence="3" id="KW-1185">Reference proteome</keyword>
<accession>A0AAP2GWQ8</accession>
<reference evidence="2 3" key="1">
    <citation type="submission" date="2021-05" db="EMBL/GenBank/DDBJ databases">
        <title>A Polyphasic approach of four new species of the genus Ohtaekwangia: Ohtaekwangia histidinii sp. nov., Ohtaekwangia cretensis sp. nov., Ohtaekwangia indiensis sp. nov., Ohtaekwangia reichenbachii sp. nov. from diverse environment.</title>
        <authorList>
            <person name="Octaviana S."/>
        </authorList>
    </citation>
    <scope>NUCLEOTIDE SEQUENCE [LARGE SCALE GENOMIC DNA]</scope>
    <source>
        <strain evidence="2 3">PWU5</strain>
    </source>
</reference>
<evidence type="ECO:0000256" key="1">
    <source>
        <dbReference type="SAM" id="Phobius"/>
    </source>
</evidence>
<protein>
    <submittedName>
        <fullName evidence="2">Uncharacterized protein</fullName>
    </submittedName>
</protein>
<feature type="transmembrane region" description="Helical" evidence="1">
    <location>
        <begin position="47"/>
        <end position="63"/>
    </location>
</feature>
<dbReference type="Proteomes" id="UP001319080">
    <property type="component" value="Unassembled WGS sequence"/>
</dbReference>
<proteinExistence type="predicted"/>
<dbReference type="EMBL" id="JAHESE010000030">
    <property type="protein sequence ID" value="MBT1711162.1"/>
    <property type="molecule type" value="Genomic_DNA"/>
</dbReference>
<sequence>MVFFSFTKHSFIPPFKFSQDDYTGIRATPDYAKAIVRPDWEFFHKNYKIQLSIALLAVVAMWVGGDYLKGQTSDWVVIVFYIVFLVDFAKCLDYGLSAYSLWEVIRKKKKFYGVVKRIADGADTYDEFVERFNNRNRL</sequence>
<keyword evidence="1" id="KW-0472">Membrane</keyword>
<evidence type="ECO:0000313" key="2">
    <source>
        <dbReference type="EMBL" id="MBT1711162.1"/>
    </source>
</evidence>
<dbReference type="RefSeq" id="WP_254086738.1">
    <property type="nucleotide sequence ID" value="NZ_JAHESE010000030.1"/>
</dbReference>
<organism evidence="2 3">
    <name type="scientific">Dawidia cretensis</name>
    <dbReference type="NCBI Taxonomy" id="2782350"/>
    <lineage>
        <taxon>Bacteria</taxon>
        <taxon>Pseudomonadati</taxon>
        <taxon>Bacteroidota</taxon>
        <taxon>Cytophagia</taxon>
        <taxon>Cytophagales</taxon>
        <taxon>Chryseotaleaceae</taxon>
        <taxon>Dawidia</taxon>
    </lineage>
</organism>
<keyword evidence="1" id="KW-0812">Transmembrane</keyword>
<dbReference type="AlphaFoldDB" id="A0AAP2GWQ8"/>
<gene>
    <name evidence="2" type="ORF">KK062_23160</name>
</gene>
<feature type="transmembrane region" description="Helical" evidence="1">
    <location>
        <begin position="75"/>
        <end position="102"/>
    </location>
</feature>